<dbReference type="RefSeq" id="WP_203751378.1">
    <property type="nucleotide sequence ID" value="NZ_BAAAUC010000010.1"/>
</dbReference>
<organism evidence="1 2">
    <name type="scientific">Actinoplanes cyaneus</name>
    <dbReference type="NCBI Taxonomy" id="52696"/>
    <lineage>
        <taxon>Bacteria</taxon>
        <taxon>Bacillati</taxon>
        <taxon>Actinomycetota</taxon>
        <taxon>Actinomycetes</taxon>
        <taxon>Micromonosporales</taxon>
        <taxon>Micromonosporaceae</taxon>
        <taxon>Actinoplanes</taxon>
    </lineage>
</organism>
<name>A0A919INM2_9ACTN</name>
<reference evidence="1" key="1">
    <citation type="submission" date="2021-01" db="EMBL/GenBank/DDBJ databases">
        <title>Whole genome shotgun sequence of Actinoplanes cyaneus NBRC 14990.</title>
        <authorList>
            <person name="Komaki H."/>
            <person name="Tamura T."/>
        </authorList>
    </citation>
    <scope>NUCLEOTIDE SEQUENCE</scope>
    <source>
        <strain evidence="1">NBRC 14990</strain>
    </source>
</reference>
<dbReference type="Proteomes" id="UP000619479">
    <property type="component" value="Unassembled WGS sequence"/>
</dbReference>
<dbReference type="AlphaFoldDB" id="A0A919INM2"/>
<evidence type="ECO:0000313" key="2">
    <source>
        <dbReference type="Proteomes" id="UP000619479"/>
    </source>
</evidence>
<dbReference type="EMBL" id="BOMH01000059">
    <property type="protein sequence ID" value="GID69269.1"/>
    <property type="molecule type" value="Genomic_DNA"/>
</dbReference>
<protein>
    <submittedName>
        <fullName evidence="1">Uncharacterized protein</fullName>
    </submittedName>
</protein>
<keyword evidence="2" id="KW-1185">Reference proteome</keyword>
<accession>A0A919INM2</accession>
<comment type="caution">
    <text evidence="1">The sequence shown here is derived from an EMBL/GenBank/DDBJ whole genome shotgun (WGS) entry which is preliminary data.</text>
</comment>
<sequence>MPSTPAPTGHYDGQDLINELLAAALHTRATIAGVLHAAAVSRAVQPQAAAALTDAAAALTHIHDNLIRAAGPGENDRSGQTRNPD</sequence>
<evidence type="ECO:0000313" key="1">
    <source>
        <dbReference type="EMBL" id="GID69269.1"/>
    </source>
</evidence>
<gene>
    <name evidence="1" type="ORF">Acy02nite_71500</name>
</gene>
<proteinExistence type="predicted"/>